<accession>A0A2L1GP39</accession>
<sequence length="312" mass="36928">MSVLGAALYHNELGRIWTGIYQRYFLSEAERVRQKEEQLRQETAAFYACRPEKPLSREELLARAMQNYWRREMERLWALDKALGEDEIPPVTTHITDNTCGLVRDKRGNPLTISRDTCYPWKIREYNSEEKLRARIRAVPRLLEERWKKVKWKEERDSSTGLLVGRLEDGLSTYEYIVQEILHGQVMHPERELPYLPGELKNDRASFSVMHHEGAWISWYGPDCCKLVTYDEIRGKKVLTLEEEDRLHYLPPDIRIEDVTFLQVTYSLIDRTWHNGREGVFYLSRGEIDAIDENFFDYIMLFFEVSPCGAIR</sequence>
<dbReference type="KEGG" id="deo:CAY53_08225"/>
<evidence type="ECO:0000313" key="1">
    <source>
        <dbReference type="EMBL" id="AVD71451.1"/>
    </source>
</evidence>
<dbReference type="AlphaFoldDB" id="A0A2L1GP39"/>
<evidence type="ECO:0000313" key="2">
    <source>
        <dbReference type="Proteomes" id="UP000239867"/>
    </source>
</evidence>
<name>A0A2L1GP39_9BACT</name>
<organism evidence="1 2">
    <name type="scientific">Desulfobulbus oralis</name>
    <dbReference type="NCBI Taxonomy" id="1986146"/>
    <lineage>
        <taxon>Bacteria</taxon>
        <taxon>Pseudomonadati</taxon>
        <taxon>Thermodesulfobacteriota</taxon>
        <taxon>Desulfobulbia</taxon>
        <taxon>Desulfobulbales</taxon>
        <taxon>Desulfobulbaceae</taxon>
        <taxon>Desulfobulbus</taxon>
    </lineage>
</organism>
<protein>
    <submittedName>
        <fullName evidence="1">Uncharacterized protein</fullName>
    </submittedName>
</protein>
<keyword evidence="2" id="KW-1185">Reference proteome</keyword>
<dbReference type="Proteomes" id="UP000239867">
    <property type="component" value="Chromosome"/>
</dbReference>
<proteinExistence type="predicted"/>
<dbReference type="EMBL" id="CP021255">
    <property type="protein sequence ID" value="AVD71451.1"/>
    <property type="molecule type" value="Genomic_DNA"/>
</dbReference>
<gene>
    <name evidence="1" type="ORF">CAY53_08225</name>
</gene>
<reference evidence="1 2" key="1">
    <citation type="journal article" date="2018" name="MBio">
        <title>Insights into the evolution of host association through the isolation and characterization of a novel human periodontal pathobiont, Desulfobulbus oralis.</title>
        <authorList>
            <person name="Cross K.L."/>
            <person name="Chirania P."/>
            <person name="Xiong W."/>
            <person name="Beall C.J."/>
            <person name="Elkins J.G."/>
            <person name="Giannone R.J."/>
            <person name="Griffen A.L."/>
            <person name="Guss A.M."/>
            <person name="Hettich R.L."/>
            <person name="Joshi S.S."/>
            <person name="Mokrzan E.M."/>
            <person name="Martin R.K."/>
            <person name="Zhulin I.B."/>
            <person name="Leys E.J."/>
            <person name="Podar M."/>
        </authorList>
    </citation>
    <scope>NUCLEOTIDE SEQUENCE [LARGE SCALE GENOMIC DNA]</scope>
    <source>
        <strain evidence="1 2">ORNL</strain>
    </source>
</reference>